<feature type="domain" description="Methyltransferase type 11" evidence="2">
    <location>
        <begin position="39"/>
        <end position="129"/>
    </location>
</feature>
<organism evidence="3 4">
    <name type="scientific">Nonomuraea angiospora</name>
    <dbReference type="NCBI Taxonomy" id="46172"/>
    <lineage>
        <taxon>Bacteria</taxon>
        <taxon>Bacillati</taxon>
        <taxon>Actinomycetota</taxon>
        <taxon>Actinomycetes</taxon>
        <taxon>Streptosporangiales</taxon>
        <taxon>Streptosporangiaceae</taxon>
        <taxon>Nonomuraea</taxon>
    </lineage>
</organism>
<gene>
    <name evidence="3" type="ORF">H4W80_003520</name>
</gene>
<dbReference type="PANTHER" id="PTHR42912">
    <property type="entry name" value="METHYLTRANSFERASE"/>
    <property type="match status" value="1"/>
</dbReference>
<dbReference type="GO" id="GO:0032259">
    <property type="term" value="P:methylation"/>
    <property type="evidence" value="ECO:0007669"/>
    <property type="project" value="UniProtKB-KW"/>
</dbReference>
<keyword evidence="3" id="KW-0808">Transferase</keyword>
<name>A0ABR9LX86_9ACTN</name>
<dbReference type="PANTHER" id="PTHR42912:SF93">
    <property type="entry name" value="N6-ADENOSINE-METHYLTRANSFERASE TMT1A"/>
    <property type="match status" value="1"/>
</dbReference>
<dbReference type="EMBL" id="JADBEK010000001">
    <property type="protein sequence ID" value="MBE1585262.1"/>
    <property type="molecule type" value="Genomic_DNA"/>
</dbReference>
<keyword evidence="3" id="KW-0489">Methyltransferase</keyword>
<dbReference type="GO" id="GO:0008168">
    <property type="term" value="F:methyltransferase activity"/>
    <property type="evidence" value="ECO:0007669"/>
    <property type="project" value="UniProtKB-KW"/>
</dbReference>
<dbReference type="Proteomes" id="UP000633509">
    <property type="component" value="Unassembled WGS sequence"/>
</dbReference>
<accession>A0ABR9LX86</accession>
<keyword evidence="4" id="KW-1185">Reference proteome</keyword>
<dbReference type="RefSeq" id="WP_225963496.1">
    <property type="nucleotide sequence ID" value="NZ_JADBEK010000001.1"/>
</dbReference>
<evidence type="ECO:0000313" key="3">
    <source>
        <dbReference type="EMBL" id="MBE1585262.1"/>
    </source>
</evidence>
<protein>
    <submittedName>
        <fullName evidence="3">SAM-dependent methyltransferase</fullName>
    </submittedName>
</protein>
<dbReference type="Pfam" id="PF08241">
    <property type="entry name" value="Methyltransf_11"/>
    <property type="match status" value="1"/>
</dbReference>
<dbReference type="InterPro" id="IPR013216">
    <property type="entry name" value="Methyltransf_11"/>
</dbReference>
<dbReference type="CDD" id="cd02440">
    <property type="entry name" value="AdoMet_MTases"/>
    <property type="match status" value="1"/>
</dbReference>
<reference evidence="3 4" key="1">
    <citation type="submission" date="2020-10" db="EMBL/GenBank/DDBJ databases">
        <title>Sequencing the genomes of 1000 actinobacteria strains.</title>
        <authorList>
            <person name="Klenk H.-P."/>
        </authorList>
    </citation>
    <scope>NUCLEOTIDE SEQUENCE [LARGE SCALE GENOMIC DNA]</scope>
    <source>
        <strain evidence="3 4">DSM 43173</strain>
    </source>
</reference>
<evidence type="ECO:0000313" key="4">
    <source>
        <dbReference type="Proteomes" id="UP000633509"/>
    </source>
</evidence>
<evidence type="ECO:0000256" key="1">
    <source>
        <dbReference type="SAM" id="MobiDB-lite"/>
    </source>
</evidence>
<dbReference type="InterPro" id="IPR050508">
    <property type="entry name" value="Methyltransf_Superfamily"/>
</dbReference>
<comment type="caution">
    <text evidence="3">The sequence shown here is derived from an EMBL/GenBank/DDBJ whole genome shotgun (WGS) entry which is preliminary data.</text>
</comment>
<dbReference type="SUPFAM" id="SSF53335">
    <property type="entry name" value="S-adenosyl-L-methionine-dependent methyltransferases"/>
    <property type="match status" value="1"/>
</dbReference>
<dbReference type="Gene3D" id="3.40.50.150">
    <property type="entry name" value="Vaccinia Virus protein VP39"/>
    <property type="match status" value="1"/>
</dbReference>
<sequence>MTARYDGQAEWYDEYIGSSAHVTTQDIVDLLGPGEGPCLDLGCGTGLYLDAIRSTGRTVIGLDRSADQLRLARRRDPAPLLQGDATALPFAAGTFGTVTAIWVSTDIPDFAGLLREGARVLRPGGRLLFYGVHPCFNGPHIESREDGAVIIHPTYRIKGWHKRSPWWREGGVRDRVGMSHVPLSDLMNAFVDAGLAIERVYEPQERPVPSVLAVRAFRPGRGQRPGTGSRARCSPVTRSNLSASDTSACRCQSALPAPPCGLLTCSFFSAR</sequence>
<feature type="region of interest" description="Disordered" evidence="1">
    <location>
        <begin position="219"/>
        <end position="238"/>
    </location>
</feature>
<dbReference type="InterPro" id="IPR029063">
    <property type="entry name" value="SAM-dependent_MTases_sf"/>
</dbReference>
<evidence type="ECO:0000259" key="2">
    <source>
        <dbReference type="Pfam" id="PF08241"/>
    </source>
</evidence>
<proteinExistence type="predicted"/>